<protein>
    <submittedName>
        <fullName evidence="2">Uncharacterized protein</fullName>
    </submittedName>
</protein>
<accession>G7DS83</accession>
<dbReference type="HOGENOM" id="CLU_2097422_0_0_1"/>
<sequence length="116" mass="13253">MLYSFNVIRHWSIVRSNLSDCLRTHHASRPTGPWLSQEDSDGKDSLAHELTAQPPFDEPEAPHRLVTDRTCTHACSAPSGWHRQHYAGYCARYSYRRSRRSQGQPHANDGKRVDPA</sequence>
<feature type="region of interest" description="Disordered" evidence="1">
    <location>
        <begin position="97"/>
        <end position="116"/>
    </location>
</feature>
<organism evidence="2 3">
    <name type="scientific">Mixia osmundae (strain CBS 9802 / IAM 14324 / JCM 22182 / KY 12970)</name>
    <dbReference type="NCBI Taxonomy" id="764103"/>
    <lineage>
        <taxon>Eukaryota</taxon>
        <taxon>Fungi</taxon>
        <taxon>Dikarya</taxon>
        <taxon>Basidiomycota</taxon>
        <taxon>Pucciniomycotina</taxon>
        <taxon>Mixiomycetes</taxon>
        <taxon>Mixiales</taxon>
        <taxon>Mixiaceae</taxon>
        <taxon>Mixia</taxon>
    </lineage>
</organism>
<comment type="caution">
    <text evidence="2">The sequence shown here is derived from an EMBL/GenBank/DDBJ whole genome shotgun (WGS) entry which is preliminary data.</text>
</comment>
<dbReference type="AlphaFoldDB" id="G7DS83"/>
<dbReference type="InParanoid" id="G7DS83"/>
<proteinExistence type="predicted"/>
<evidence type="ECO:0000313" key="3">
    <source>
        <dbReference type="Proteomes" id="UP000009131"/>
    </source>
</evidence>
<name>G7DS83_MIXOS</name>
<dbReference type="RefSeq" id="XP_014566091.1">
    <property type="nucleotide sequence ID" value="XM_014710605.1"/>
</dbReference>
<dbReference type="Proteomes" id="UP000009131">
    <property type="component" value="Unassembled WGS sequence"/>
</dbReference>
<reference evidence="2 3" key="2">
    <citation type="journal article" date="2012" name="Open Biol.">
        <title>Characteristics of nucleosomes and linker DNA regions on the genome of the basidiomycete Mixia osmundae revealed by mono- and dinucleosome mapping.</title>
        <authorList>
            <person name="Nishida H."/>
            <person name="Kondo S."/>
            <person name="Matsumoto T."/>
            <person name="Suzuki Y."/>
            <person name="Yoshikawa H."/>
            <person name="Taylor T.D."/>
            <person name="Sugiyama J."/>
        </authorList>
    </citation>
    <scope>NUCLEOTIDE SEQUENCE [LARGE SCALE GENOMIC DNA]</scope>
    <source>
        <strain evidence="3">CBS 9802 / IAM 14324 / JCM 22182 / KY 12970</strain>
    </source>
</reference>
<evidence type="ECO:0000313" key="2">
    <source>
        <dbReference type="EMBL" id="GAA93443.1"/>
    </source>
</evidence>
<dbReference type="EMBL" id="BABT02000004">
    <property type="protein sequence ID" value="GAA93443.1"/>
    <property type="molecule type" value="Genomic_DNA"/>
</dbReference>
<gene>
    <name evidence="2" type="primary">Mo00084</name>
    <name evidence="2" type="ORF">E5Q_00084</name>
</gene>
<reference evidence="2 3" key="1">
    <citation type="journal article" date="2011" name="J. Gen. Appl. Microbiol.">
        <title>Draft genome sequencing of the enigmatic basidiomycete Mixia osmundae.</title>
        <authorList>
            <person name="Nishida H."/>
            <person name="Nagatsuka Y."/>
            <person name="Sugiyama J."/>
        </authorList>
    </citation>
    <scope>NUCLEOTIDE SEQUENCE [LARGE SCALE GENOMIC DNA]</scope>
    <source>
        <strain evidence="3">CBS 9802 / IAM 14324 / JCM 22182 / KY 12970</strain>
    </source>
</reference>
<feature type="region of interest" description="Disordered" evidence="1">
    <location>
        <begin position="25"/>
        <end position="62"/>
    </location>
</feature>
<keyword evidence="3" id="KW-1185">Reference proteome</keyword>
<evidence type="ECO:0000256" key="1">
    <source>
        <dbReference type="SAM" id="MobiDB-lite"/>
    </source>
</evidence>